<accession>A0ABU8S9D2</accession>
<sequence length="62" mass="7590">MRKPEFPLCWFNRHPPIRDRAKWDGTHFVSTCRFCGEGKRRRSTGRWHKDWEPDHQGQPAWL</sequence>
<reference evidence="2 3" key="1">
    <citation type="submission" date="2024-03" db="EMBL/GenBank/DDBJ databases">
        <authorList>
            <person name="Jo J.-H."/>
        </authorList>
    </citation>
    <scope>NUCLEOTIDE SEQUENCE [LARGE SCALE GENOMIC DNA]</scope>
    <source>
        <strain evidence="2 3">AS3R-12</strain>
    </source>
</reference>
<comment type="caution">
    <text evidence="2">The sequence shown here is derived from an EMBL/GenBank/DDBJ whole genome shotgun (WGS) entry which is preliminary data.</text>
</comment>
<protein>
    <recommendedName>
        <fullName evidence="4">HNH endonuclease</fullName>
    </recommendedName>
</protein>
<dbReference type="RefSeq" id="WP_339967275.1">
    <property type="nucleotide sequence ID" value="NZ_JBBHJY010000005.1"/>
</dbReference>
<evidence type="ECO:0008006" key="4">
    <source>
        <dbReference type="Google" id="ProtNLM"/>
    </source>
</evidence>
<organism evidence="2 3">
    <name type="scientific">Novosphingobium aquae</name>
    <dbReference type="NCBI Taxonomy" id="3133435"/>
    <lineage>
        <taxon>Bacteria</taxon>
        <taxon>Pseudomonadati</taxon>
        <taxon>Pseudomonadota</taxon>
        <taxon>Alphaproteobacteria</taxon>
        <taxon>Sphingomonadales</taxon>
        <taxon>Sphingomonadaceae</taxon>
        <taxon>Novosphingobium</taxon>
    </lineage>
</organism>
<evidence type="ECO:0000313" key="2">
    <source>
        <dbReference type="EMBL" id="MEJ6010560.1"/>
    </source>
</evidence>
<proteinExistence type="predicted"/>
<feature type="region of interest" description="Disordered" evidence="1">
    <location>
        <begin position="39"/>
        <end position="62"/>
    </location>
</feature>
<dbReference type="Proteomes" id="UP001379235">
    <property type="component" value="Unassembled WGS sequence"/>
</dbReference>
<keyword evidence="3" id="KW-1185">Reference proteome</keyword>
<evidence type="ECO:0000313" key="3">
    <source>
        <dbReference type="Proteomes" id="UP001379235"/>
    </source>
</evidence>
<name>A0ABU8S9D2_9SPHN</name>
<evidence type="ECO:0000256" key="1">
    <source>
        <dbReference type="SAM" id="MobiDB-lite"/>
    </source>
</evidence>
<dbReference type="EMBL" id="JBBHJY010000005">
    <property type="protein sequence ID" value="MEJ6010560.1"/>
    <property type="molecule type" value="Genomic_DNA"/>
</dbReference>
<gene>
    <name evidence="2" type="ORF">WG900_11605</name>
</gene>